<reference evidence="2 3" key="1">
    <citation type="journal article" date="2009" name="Nature">
        <title>The Sorghum bicolor genome and the diversification of grasses.</title>
        <authorList>
            <person name="Paterson A.H."/>
            <person name="Bowers J.E."/>
            <person name="Bruggmann R."/>
            <person name="Dubchak I."/>
            <person name="Grimwood J."/>
            <person name="Gundlach H."/>
            <person name="Haberer G."/>
            <person name="Hellsten U."/>
            <person name="Mitros T."/>
            <person name="Poliakov A."/>
            <person name="Schmutz J."/>
            <person name="Spannagl M."/>
            <person name="Tang H."/>
            <person name="Wang X."/>
            <person name="Wicker T."/>
            <person name="Bharti A.K."/>
            <person name="Chapman J."/>
            <person name="Feltus F.A."/>
            <person name="Gowik U."/>
            <person name="Grigoriev I.V."/>
            <person name="Lyons E."/>
            <person name="Maher C.A."/>
            <person name="Martis M."/>
            <person name="Narechania A."/>
            <person name="Otillar R.P."/>
            <person name="Penning B.W."/>
            <person name="Salamov A.A."/>
            <person name="Wang Y."/>
            <person name="Zhang L."/>
            <person name="Carpita N.C."/>
            <person name="Freeling M."/>
            <person name="Gingle A.R."/>
            <person name="Hash C.T."/>
            <person name="Keller B."/>
            <person name="Klein P."/>
            <person name="Kresovich S."/>
            <person name="McCann M.C."/>
            <person name="Ming R."/>
            <person name="Peterson D.G."/>
            <person name="Mehboob-ur-Rahman"/>
            <person name="Ware D."/>
            <person name="Westhoff P."/>
            <person name="Mayer K.F."/>
            <person name="Messing J."/>
            <person name="Rokhsar D.S."/>
        </authorList>
    </citation>
    <scope>NUCLEOTIDE SEQUENCE [LARGE SCALE GENOMIC DNA]</scope>
    <source>
        <strain evidence="3">cv. BTx623</strain>
    </source>
</reference>
<dbReference type="Gramene" id="KXG35348">
    <property type="protein sequence ID" value="KXG35348"/>
    <property type="gene ID" value="SORBI_3002G162500"/>
</dbReference>
<reference evidence="3" key="2">
    <citation type="journal article" date="2018" name="Plant J.">
        <title>The Sorghum bicolor reference genome: improved assembly, gene annotations, a transcriptome atlas, and signatures of genome organization.</title>
        <authorList>
            <person name="McCormick R.F."/>
            <person name="Truong S.K."/>
            <person name="Sreedasyam A."/>
            <person name="Jenkins J."/>
            <person name="Shu S."/>
            <person name="Sims D."/>
            <person name="Kennedy M."/>
            <person name="Amirebrahimi M."/>
            <person name="Weers B.D."/>
            <person name="McKinley B."/>
            <person name="Mattison A."/>
            <person name="Morishige D.T."/>
            <person name="Grimwood J."/>
            <person name="Schmutz J."/>
            <person name="Mullet J.E."/>
        </authorList>
    </citation>
    <scope>NUCLEOTIDE SEQUENCE [LARGE SCALE GENOMIC DNA]</scope>
    <source>
        <strain evidence="3">cv. BTx623</strain>
    </source>
</reference>
<feature type="compositionally biased region" description="Pro residues" evidence="1">
    <location>
        <begin position="60"/>
        <end position="78"/>
    </location>
</feature>
<feature type="region of interest" description="Disordered" evidence="1">
    <location>
        <begin position="1"/>
        <end position="84"/>
    </location>
</feature>
<feature type="region of interest" description="Disordered" evidence="1">
    <location>
        <begin position="127"/>
        <end position="149"/>
    </location>
</feature>
<proteinExistence type="predicted"/>
<organism evidence="2 3">
    <name type="scientific">Sorghum bicolor</name>
    <name type="common">Sorghum</name>
    <name type="synonym">Sorghum vulgare</name>
    <dbReference type="NCBI Taxonomy" id="4558"/>
    <lineage>
        <taxon>Eukaryota</taxon>
        <taxon>Viridiplantae</taxon>
        <taxon>Streptophyta</taxon>
        <taxon>Embryophyta</taxon>
        <taxon>Tracheophyta</taxon>
        <taxon>Spermatophyta</taxon>
        <taxon>Magnoliopsida</taxon>
        <taxon>Liliopsida</taxon>
        <taxon>Poales</taxon>
        <taxon>Poaceae</taxon>
        <taxon>PACMAD clade</taxon>
        <taxon>Panicoideae</taxon>
        <taxon>Andropogonodae</taxon>
        <taxon>Andropogoneae</taxon>
        <taxon>Sorghinae</taxon>
        <taxon>Sorghum</taxon>
    </lineage>
</organism>
<protein>
    <submittedName>
        <fullName evidence="2">Uncharacterized protein</fullName>
    </submittedName>
</protein>
<feature type="compositionally biased region" description="Polar residues" evidence="1">
    <location>
        <begin position="139"/>
        <end position="149"/>
    </location>
</feature>
<evidence type="ECO:0000313" key="2">
    <source>
        <dbReference type="EMBL" id="KXG35348.1"/>
    </source>
</evidence>
<sequence length="149" mass="16083">MKQHKEELDGSDRPDGSGYTMHVTTRKKKSATLSFVELPPTPGSSHLSPSSLSLSLSLPHSPPWPPPPPPPFASPPPTHAAARRTCFPRHRRSVVEILARSVAFGGATAWGATRRRCGDRSELAGLLGTQPRRSRHDTLISTGSRAPNL</sequence>
<feature type="compositionally biased region" description="Low complexity" evidence="1">
    <location>
        <begin position="43"/>
        <end position="59"/>
    </location>
</feature>
<dbReference type="InParanoid" id="A0A1B6QBP7"/>
<evidence type="ECO:0000256" key="1">
    <source>
        <dbReference type="SAM" id="MobiDB-lite"/>
    </source>
</evidence>
<gene>
    <name evidence="2" type="ORF">SORBI_3002G162500</name>
</gene>
<accession>A0A1B6QBP7</accession>
<dbReference type="Proteomes" id="UP000000768">
    <property type="component" value="Chromosome 2"/>
</dbReference>
<name>A0A1B6QBP7_SORBI</name>
<dbReference type="EMBL" id="CM000761">
    <property type="protein sequence ID" value="KXG35348.1"/>
    <property type="molecule type" value="Genomic_DNA"/>
</dbReference>
<evidence type="ECO:0000313" key="3">
    <source>
        <dbReference type="Proteomes" id="UP000000768"/>
    </source>
</evidence>
<dbReference type="AlphaFoldDB" id="A0A1B6QBP7"/>
<feature type="compositionally biased region" description="Basic and acidic residues" evidence="1">
    <location>
        <begin position="1"/>
        <end position="15"/>
    </location>
</feature>
<keyword evidence="3" id="KW-1185">Reference proteome</keyword>